<protein>
    <submittedName>
        <fullName evidence="3">Phage major capsid protein, HK97 family</fullName>
    </submittedName>
</protein>
<name>A0ABR4RSB6_9LACO</name>
<dbReference type="NCBIfam" id="TIGR01554">
    <property type="entry name" value="major_cap_HK97"/>
    <property type="match status" value="1"/>
</dbReference>
<dbReference type="InterPro" id="IPR054612">
    <property type="entry name" value="Phage_capsid-like_C"/>
</dbReference>
<dbReference type="Proteomes" id="UP000027129">
    <property type="component" value="Unassembled WGS sequence"/>
</dbReference>
<dbReference type="Gene3D" id="3.30.2400.10">
    <property type="entry name" value="Major capsid protein gp5"/>
    <property type="match status" value="1"/>
</dbReference>
<dbReference type="Gene3D" id="3.30.2320.10">
    <property type="entry name" value="hypothetical protein PF0899 domain"/>
    <property type="match status" value="1"/>
</dbReference>
<dbReference type="SUPFAM" id="SSF56563">
    <property type="entry name" value="Major capsid protein gp5"/>
    <property type="match status" value="1"/>
</dbReference>
<keyword evidence="4" id="KW-1185">Reference proteome</keyword>
<evidence type="ECO:0000313" key="4">
    <source>
        <dbReference type="Proteomes" id="UP000027129"/>
    </source>
</evidence>
<reference evidence="3 4" key="1">
    <citation type="submission" date="2014-04" db="EMBL/GenBank/DDBJ databases">
        <title>Draft Genome Sequence of Lactobacillus animalis 381-IL-28.</title>
        <authorList>
            <person name="Sturino J.M."/>
            <person name="Rajendran M."/>
            <person name="Altermann E."/>
        </authorList>
    </citation>
    <scope>NUCLEOTIDE SEQUENCE [LARGE SCALE GENOMIC DNA]</scope>
    <source>
        <strain evidence="3 4">381-IL-28</strain>
    </source>
</reference>
<evidence type="ECO:0000259" key="2">
    <source>
        <dbReference type="Pfam" id="PF05065"/>
    </source>
</evidence>
<dbReference type="Pfam" id="PF05065">
    <property type="entry name" value="Phage_capsid"/>
    <property type="match status" value="1"/>
</dbReference>
<comment type="subcellular location">
    <subcellularLocation>
        <location evidence="1">Virion</location>
    </subcellularLocation>
</comment>
<dbReference type="EMBL" id="JMHU01000004">
    <property type="protein sequence ID" value="KDA46362.1"/>
    <property type="molecule type" value="Genomic_DNA"/>
</dbReference>
<organism evidence="3 4">
    <name type="scientific">Ligilactobacillus animalis</name>
    <dbReference type="NCBI Taxonomy" id="1605"/>
    <lineage>
        <taxon>Bacteria</taxon>
        <taxon>Bacillati</taxon>
        <taxon>Bacillota</taxon>
        <taxon>Bacilli</taxon>
        <taxon>Lactobacillales</taxon>
        <taxon>Lactobacillaceae</taxon>
        <taxon>Ligilactobacillus</taxon>
    </lineage>
</organism>
<feature type="domain" description="Phage capsid-like C-terminal" evidence="2">
    <location>
        <begin position="117"/>
        <end position="375"/>
    </location>
</feature>
<dbReference type="RefSeq" id="WP_035447247.1">
    <property type="nucleotide sequence ID" value="NZ_CP195054.1"/>
</dbReference>
<dbReference type="InterPro" id="IPR024455">
    <property type="entry name" value="Phage_capsid"/>
</dbReference>
<accession>A0ABR4RSB6</accession>
<comment type="caution">
    <text evidence="3">The sequence shown here is derived from an EMBL/GenBank/DDBJ whole genome shotgun (WGS) entry which is preliminary data.</text>
</comment>
<evidence type="ECO:0000256" key="1">
    <source>
        <dbReference type="ARBA" id="ARBA00004328"/>
    </source>
</evidence>
<proteinExistence type="predicted"/>
<sequence length="398" mass="44236">MNINELNDAWIASGQKVSDMDAKLSALVMDDSFDEAKFKDLKVKRDNEALRRDAIKDQLEIERKANKVMQTPDKKLTPKEENLKDEFVNNFIGMIKGDPKVLNVVTSSTDESGNQAGLTIPADIQTAIHTLVRQYDALEQYVNHESVTTPSGSRVYEKWADITPLANLDTEDAAISDNDDPKLTVVKYLIKRYAGITTVTNTLLKDTAENILAWLSTWIARKVVVTRNKAIISVMDKAPKKTTLTKFDDIVTLINTGVDPAIKATSFLMTNTSGLNVLSQVKDAMGRYLLQPDPKQPDQYLLKGKRIIEVADRWLPDTSGAHPLYYGDLKQAVTLFDRENMSLLATNIGAGAFEKDLYKIRVIDRFDVVSTDSDAWVAKSFTTIADQPANFKAGAAEA</sequence>
<gene>
    <name evidence="3" type="ORF">Lani381_0382</name>
</gene>
<evidence type="ECO:0000313" key="3">
    <source>
        <dbReference type="EMBL" id="KDA46362.1"/>
    </source>
</evidence>